<dbReference type="InterPro" id="IPR056906">
    <property type="entry name" value="ORF2/G2P_dom"/>
</dbReference>
<dbReference type="Proteomes" id="UP001302222">
    <property type="component" value="Unassembled WGS sequence"/>
</dbReference>
<feature type="compositionally biased region" description="Basic and acidic residues" evidence="1">
    <location>
        <begin position="72"/>
        <end position="82"/>
    </location>
</feature>
<dbReference type="EMBL" id="JAYGIM010000007">
    <property type="protein sequence ID" value="MEA5426816.1"/>
    <property type="molecule type" value="Genomic_DNA"/>
</dbReference>
<name>A0ABU5SHW0_9BACT</name>
<dbReference type="RefSeq" id="WP_323258252.1">
    <property type="nucleotide sequence ID" value="NZ_JAYGIM010000007.1"/>
</dbReference>
<feature type="region of interest" description="Disordered" evidence="1">
    <location>
        <begin position="1"/>
        <end position="39"/>
    </location>
</feature>
<organism evidence="3 4">
    <name type="scientific">Arcicella lustrica</name>
    <dbReference type="NCBI Taxonomy" id="2984196"/>
    <lineage>
        <taxon>Bacteria</taxon>
        <taxon>Pseudomonadati</taxon>
        <taxon>Bacteroidota</taxon>
        <taxon>Cytophagia</taxon>
        <taxon>Cytophagales</taxon>
        <taxon>Flectobacillaceae</taxon>
        <taxon>Arcicella</taxon>
    </lineage>
</organism>
<feature type="domain" description="Replication-associated protein ORF2/G2P" evidence="2">
    <location>
        <begin position="125"/>
        <end position="214"/>
    </location>
</feature>
<keyword evidence="4" id="KW-1185">Reference proteome</keyword>
<evidence type="ECO:0000313" key="4">
    <source>
        <dbReference type="Proteomes" id="UP001302222"/>
    </source>
</evidence>
<evidence type="ECO:0000259" key="2">
    <source>
        <dbReference type="Pfam" id="PF23343"/>
    </source>
</evidence>
<feature type="compositionally biased region" description="Basic and acidic residues" evidence="1">
    <location>
        <begin position="29"/>
        <end position="39"/>
    </location>
</feature>
<feature type="region of interest" description="Disordered" evidence="1">
    <location>
        <begin position="65"/>
        <end position="84"/>
    </location>
</feature>
<feature type="compositionally biased region" description="Basic residues" evidence="1">
    <location>
        <begin position="16"/>
        <end position="25"/>
    </location>
</feature>
<proteinExistence type="predicted"/>
<gene>
    <name evidence="3" type="ORF">VB798_09550</name>
</gene>
<protein>
    <recommendedName>
        <fullName evidence="2">Replication-associated protein ORF2/G2P domain-containing protein</fullName>
    </recommendedName>
</protein>
<comment type="caution">
    <text evidence="3">The sequence shown here is derived from an EMBL/GenBank/DDBJ whole genome shotgun (WGS) entry which is preliminary data.</text>
</comment>
<accession>A0ABU5SHW0</accession>
<reference evidence="3 4" key="1">
    <citation type="submission" date="2023-12" db="EMBL/GenBank/DDBJ databases">
        <title>Novel species of the genus Arcicella isolated from rivers.</title>
        <authorList>
            <person name="Lu H."/>
        </authorList>
    </citation>
    <scope>NUCLEOTIDE SEQUENCE [LARGE SCALE GENOMIC DNA]</scope>
    <source>
        <strain evidence="3 4">DC25W</strain>
    </source>
</reference>
<dbReference type="Pfam" id="PF23343">
    <property type="entry name" value="REP_ORF2-G2P"/>
    <property type="match status" value="1"/>
</dbReference>
<sequence length="539" mass="63440">MIQYDIDGSQTLIKEAKRKKPKKTQSQKVQERETEEKKSDTVYMTIEKNVTLKPHGIVTHTMFTKPNAQQSEKSRENIKPNEGEFNGYMSQATSRYVKRIVENWLTAIELNCSLDCAGRDDVFVTFVTLTLPSKQVHHDNLIKNECLDPFLEWVKATEIKKGWNVKCYLWRAESQKNGNLHFHLIVDRWIDHEAIRKRWNQLINRLGYVDMYRMTQNYIYKEGFVLREEQLEKQIENLQYVFQGALKDAKYIPDTKYKDCPLVKDFMNGLLHQHFSDKVFDRKKVQYDIIGGKVKKVEGFGLDYDSAKMLAYRMQVNAYEKGVSEGWKNPNTSDIHKLNNINSISAYITKYVSKSDIKTPRLADNQKLIDGYIYTLKEGGSWDNNNDWLDETKYIVEFESRKVQGRIWGKSRNLSDGENGKQISAPSFTTELKVLYTTDRFERNITQFRDNEIVSEYVENVKKQVPEKEQKRLAKMIDSEFCEVVPLGDYQQITDHSTKKKKKVFRPKKQIDYLEKLSQPIKEAYQSHYQNLYLRLYAD</sequence>
<evidence type="ECO:0000256" key="1">
    <source>
        <dbReference type="SAM" id="MobiDB-lite"/>
    </source>
</evidence>
<evidence type="ECO:0000313" key="3">
    <source>
        <dbReference type="EMBL" id="MEA5426816.1"/>
    </source>
</evidence>